<keyword evidence="10" id="KW-0503">Monooxygenase</keyword>
<dbReference type="CDD" id="cd02440">
    <property type="entry name" value="AdoMet_MTases"/>
    <property type="match status" value="1"/>
</dbReference>
<comment type="cofactor">
    <cofactor evidence="1 12">
        <name>heme</name>
        <dbReference type="ChEBI" id="CHEBI:30413"/>
    </cofactor>
</comment>
<dbReference type="PANTHER" id="PTHR24305">
    <property type="entry name" value="CYTOCHROME P450"/>
    <property type="match status" value="1"/>
</dbReference>
<feature type="binding site" description="axial binding residue" evidence="12">
    <location>
        <position position="459"/>
    </location>
    <ligand>
        <name>heme</name>
        <dbReference type="ChEBI" id="CHEBI:30413"/>
    </ligand>
    <ligandPart>
        <name>Fe</name>
        <dbReference type="ChEBI" id="CHEBI:18248"/>
    </ligandPart>
</feature>
<gene>
    <name evidence="14" type="ORF">CFD26_104894</name>
</gene>
<dbReference type="PANTHER" id="PTHR24305:SF29">
    <property type="entry name" value="BENZOATE-PARA-HYDROXYLASE"/>
    <property type="match status" value="1"/>
</dbReference>
<evidence type="ECO:0000256" key="9">
    <source>
        <dbReference type="ARBA" id="ARBA00023004"/>
    </source>
</evidence>
<dbReference type="CDD" id="cd11061">
    <property type="entry name" value="CYP67-like"/>
    <property type="match status" value="1"/>
</dbReference>
<dbReference type="GO" id="GO:0020037">
    <property type="term" value="F:heme binding"/>
    <property type="evidence" value="ECO:0007669"/>
    <property type="project" value="InterPro"/>
</dbReference>
<dbReference type="SUPFAM" id="SSF48264">
    <property type="entry name" value="Cytochrome P450"/>
    <property type="match status" value="1"/>
</dbReference>
<dbReference type="Pfam" id="PF01596">
    <property type="entry name" value="Methyltransf_3"/>
    <property type="match status" value="1"/>
</dbReference>
<evidence type="ECO:0000256" key="1">
    <source>
        <dbReference type="ARBA" id="ARBA00001971"/>
    </source>
</evidence>
<dbReference type="InterPro" id="IPR017972">
    <property type="entry name" value="Cyt_P450_CS"/>
</dbReference>
<dbReference type="PROSITE" id="PS00086">
    <property type="entry name" value="CYTOCHROME_P450"/>
    <property type="match status" value="1"/>
</dbReference>
<dbReference type="AlphaFoldDB" id="A0A3R7HRL8"/>
<dbReference type="PRINTS" id="PR00463">
    <property type="entry name" value="EP450I"/>
</dbReference>
<dbReference type="InterPro" id="IPR001128">
    <property type="entry name" value="Cyt_P450"/>
</dbReference>
<keyword evidence="8" id="KW-0560">Oxidoreductase</keyword>
<evidence type="ECO:0000313" key="14">
    <source>
        <dbReference type="EMBL" id="RLL94958.1"/>
    </source>
</evidence>
<organism evidence="14 15">
    <name type="scientific">Aspergillus turcosus</name>
    <dbReference type="NCBI Taxonomy" id="1245748"/>
    <lineage>
        <taxon>Eukaryota</taxon>
        <taxon>Fungi</taxon>
        <taxon>Dikarya</taxon>
        <taxon>Ascomycota</taxon>
        <taxon>Pezizomycotina</taxon>
        <taxon>Eurotiomycetes</taxon>
        <taxon>Eurotiomycetidae</taxon>
        <taxon>Eurotiales</taxon>
        <taxon>Aspergillaceae</taxon>
        <taxon>Aspergillus</taxon>
        <taxon>Aspergillus subgen. Fumigati</taxon>
    </lineage>
</organism>
<dbReference type="GO" id="GO:0005506">
    <property type="term" value="F:iron ion binding"/>
    <property type="evidence" value="ECO:0007669"/>
    <property type="project" value="InterPro"/>
</dbReference>
<dbReference type="InterPro" id="IPR002935">
    <property type="entry name" value="SAM_O-MeTrfase"/>
</dbReference>
<keyword evidence="5" id="KW-0808">Transferase</keyword>
<keyword evidence="15" id="KW-1185">Reference proteome</keyword>
<keyword evidence="7 12" id="KW-0479">Metal-binding</keyword>
<evidence type="ECO:0000256" key="7">
    <source>
        <dbReference type="ARBA" id="ARBA00022723"/>
    </source>
</evidence>
<keyword evidence="13" id="KW-0472">Membrane</keyword>
<proteinExistence type="inferred from homology"/>
<keyword evidence="13" id="KW-1133">Transmembrane helix</keyword>
<dbReference type="GO" id="GO:0032259">
    <property type="term" value="P:methylation"/>
    <property type="evidence" value="ECO:0007669"/>
    <property type="project" value="UniProtKB-KW"/>
</dbReference>
<dbReference type="SUPFAM" id="SSF53335">
    <property type="entry name" value="S-adenosyl-L-methionine-dependent methyltransferases"/>
    <property type="match status" value="1"/>
</dbReference>
<dbReference type="Gene3D" id="1.10.630.10">
    <property type="entry name" value="Cytochrome P450"/>
    <property type="match status" value="1"/>
</dbReference>
<dbReference type="GO" id="GO:0008171">
    <property type="term" value="F:O-methyltransferase activity"/>
    <property type="evidence" value="ECO:0007669"/>
    <property type="project" value="InterPro"/>
</dbReference>
<dbReference type="GO" id="GO:0004497">
    <property type="term" value="F:monooxygenase activity"/>
    <property type="evidence" value="ECO:0007669"/>
    <property type="project" value="UniProtKB-KW"/>
</dbReference>
<dbReference type="OrthoDB" id="186626at2759"/>
<keyword evidence="3" id="KW-0489">Methyltransferase</keyword>
<dbReference type="GO" id="GO:0044283">
    <property type="term" value="P:small molecule biosynthetic process"/>
    <property type="evidence" value="ECO:0007669"/>
    <property type="project" value="UniProtKB-ARBA"/>
</dbReference>
<comment type="similarity">
    <text evidence="2">Belongs to the cytochrome P450 family.</text>
</comment>
<dbReference type="GO" id="GO:0016705">
    <property type="term" value="F:oxidoreductase activity, acting on paired donors, with incorporation or reduction of molecular oxygen"/>
    <property type="evidence" value="ECO:0007669"/>
    <property type="project" value="InterPro"/>
</dbReference>
<evidence type="ECO:0000313" key="15">
    <source>
        <dbReference type="Proteomes" id="UP000215289"/>
    </source>
</evidence>
<dbReference type="EMBL" id="NIDN02000176">
    <property type="protein sequence ID" value="RLL94958.1"/>
    <property type="molecule type" value="Genomic_DNA"/>
</dbReference>
<feature type="transmembrane region" description="Helical" evidence="13">
    <location>
        <begin position="6"/>
        <end position="23"/>
    </location>
</feature>
<keyword evidence="4 12" id="KW-0349">Heme</keyword>
<keyword evidence="13" id="KW-0812">Transmembrane</keyword>
<protein>
    <submittedName>
        <fullName evidence="14">Uncharacterized protein</fullName>
    </submittedName>
</protein>
<dbReference type="Pfam" id="PF00067">
    <property type="entry name" value="p450"/>
    <property type="match status" value="1"/>
</dbReference>
<reference evidence="14 15" key="1">
    <citation type="submission" date="2018-08" db="EMBL/GenBank/DDBJ databases">
        <title>Draft genome sequences of two Aspergillus turcosus clinical strains isolated from bronchoalveolar lavage fluid: one azole-susceptible and the other azole-resistant.</title>
        <authorList>
            <person name="Parent-Michaud M."/>
            <person name="Dufresne P.J."/>
            <person name="Fournier E."/>
            <person name="Martineau C."/>
            <person name="Moreira S."/>
            <person name="Perkins V."/>
            <person name="De Repentigny L."/>
            <person name="Dufresne S.F."/>
        </authorList>
    </citation>
    <scope>NUCLEOTIDE SEQUENCE [LARGE SCALE GENOMIC DNA]</scope>
    <source>
        <strain evidence="14">HMR AF 1038</strain>
    </source>
</reference>
<dbReference type="InterPro" id="IPR036396">
    <property type="entry name" value="Cyt_P450_sf"/>
</dbReference>
<keyword evidence="6" id="KW-0949">S-adenosyl-L-methionine</keyword>
<evidence type="ECO:0000256" key="11">
    <source>
        <dbReference type="ARBA" id="ARBA00023453"/>
    </source>
</evidence>
<dbReference type="PROSITE" id="PS51682">
    <property type="entry name" value="SAM_OMT_I"/>
    <property type="match status" value="1"/>
</dbReference>
<evidence type="ECO:0000256" key="3">
    <source>
        <dbReference type="ARBA" id="ARBA00022603"/>
    </source>
</evidence>
<dbReference type="STRING" id="1245748.A0A3R7HRL8"/>
<dbReference type="InterPro" id="IPR002401">
    <property type="entry name" value="Cyt_P450_E_grp-I"/>
</dbReference>
<dbReference type="InterPro" id="IPR029063">
    <property type="entry name" value="SAM-dependent_MTases_sf"/>
</dbReference>
<evidence type="ECO:0000256" key="12">
    <source>
        <dbReference type="PIRSR" id="PIRSR602401-1"/>
    </source>
</evidence>
<evidence type="ECO:0000256" key="4">
    <source>
        <dbReference type="ARBA" id="ARBA00022617"/>
    </source>
</evidence>
<evidence type="ECO:0000256" key="10">
    <source>
        <dbReference type="ARBA" id="ARBA00023033"/>
    </source>
</evidence>
<name>A0A3R7HRL8_9EURO</name>
<dbReference type="InterPro" id="IPR050121">
    <property type="entry name" value="Cytochrome_P450_monoxygenase"/>
</dbReference>
<dbReference type="Gene3D" id="3.40.50.150">
    <property type="entry name" value="Vaccinia Virus protein VP39"/>
    <property type="match status" value="1"/>
</dbReference>
<evidence type="ECO:0000256" key="5">
    <source>
        <dbReference type="ARBA" id="ARBA00022679"/>
    </source>
</evidence>
<keyword evidence="9 12" id="KW-0408">Iron</keyword>
<sequence>MPLPSILVYSIVAIAAYYILPYLARWSWIGIPAPFPASFSNLWLLYQCRRRRRYLAVDHAHEKYGKIVRIQPHHVSIADVAAIRAIYGHGNGLLKSEYYDAFASSASAHRSLFNTRDRAEHTRKRKATSHTLSAKSIRDFEPYIQANISAFIRKWNELCDETQNQSQYTPIDSLPWFNYLAFDIIGDLAFGAPFGMVERGADLAQVRKTPDSPPTYAPAIDVLIRQGEVSATLGCLPGLRPLSKYLPDAFFWRGLEAVSNMAGIATERVTRRLASKTSRKDLLARLMDVRDAESGAPLSREELATEALTFLVAGSNTTSITVCALLHWVVRTPGIAGRLRRAIDEAMAEQGDMNAIPSFSTVEHIPYLQWVISETLRLHSTSSLGLPRQIPPGSPPVTLCGQTFHAGDVLSVPTYTMHHSKAIWGADAESFVPERWAAARLTAQQKAAFMPFGTGPRACIGRNLAEMEIKCIVAAVFWNFDFKFMLGRDGEFQTREGFLRKPTFEARARKLHEYIFSNPTSSLQNNPWATVDAIDSYSRTHDLMIYNAAKLAASRRELDAVHPAPKTILEFGTYVGTSAIAWAAMLREINQSDRDCRVYTFEMSAAMVRIARDFSKLAGVDHIVTVLEGPGAASLRKLHAEGRLAQKADVVFFDHWEEHYLPDLQLCEELDVVRPGSKIIADNTDFPGAPEYLAYVQAGGNGKVRYGSRSIETAKEGRATMVEVSTVMNIA</sequence>
<comment type="caution">
    <text evidence="14">The sequence shown here is derived from an EMBL/GenBank/DDBJ whole genome shotgun (WGS) entry which is preliminary data.</text>
</comment>
<dbReference type="Proteomes" id="UP000215289">
    <property type="component" value="Unassembled WGS sequence"/>
</dbReference>
<dbReference type="PRINTS" id="PR00385">
    <property type="entry name" value="P450"/>
</dbReference>
<comment type="similarity">
    <text evidence="11">Belongs to the class I-like SAM-binding methyltransferase superfamily. Cation-dependent O-methyltransferase family.</text>
</comment>
<accession>A0A3R7HRL8</accession>
<evidence type="ECO:0000256" key="13">
    <source>
        <dbReference type="SAM" id="Phobius"/>
    </source>
</evidence>
<evidence type="ECO:0000256" key="8">
    <source>
        <dbReference type="ARBA" id="ARBA00023002"/>
    </source>
</evidence>
<evidence type="ECO:0000256" key="2">
    <source>
        <dbReference type="ARBA" id="ARBA00010617"/>
    </source>
</evidence>
<evidence type="ECO:0000256" key="6">
    <source>
        <dbReference type="ARBA" id="ARBA00022691"/>
    </source>
</evidence>